<proteinExistence type="inferred from homology"/>
<feature type="signal peptide" evidence="7">
    <location>
        <begin position="1"/>
        <end position="24"/>
    </location>
</feature>
<dbReference type="PANTHER" id="PTHR30429:SF1">
    <property type="entry name" value="D-METHIONINE-BINDING LIPOPROTEIN METQ-RELATED"/>
    <property type="match status" value="1"/>
</dbReference>
<organism evidence="8 9">
    <name type="scientific">Agrococcus casei LMG 22410</name>
    <dbReference type="NCBI Taxonomy" id="1255656"/>
    <lineage>
        <taxon>Bacteria</taxon>
        <taxon>Bacillati</taxon>
        <taxon>Actinomycetota</taxon>
        <taxon>Actinomycetes</taxon>
        <taxon>Micrococcales</taxon>
        <taxon>Microbacteriaceae</taxon>
        <taxon>Agrococcus</taxon>
    </lineage>
</organism>
<keyword evidence="3 7" id="KW-0732">Signal</keyword>
<keyword evidence="6" id="KW-0449">Lipoprotein</keyword>
<dbReference type="GO" id="GO:0016020">
    <property type="term" value="C:membrane"/>
    <property type="evidence" value="ECO:0007669"/>
    <property type="project" value="UniProtKB-SubCell"/>
</dbReference>
<dbReference type="OrthoDB" id="9812878at2"/>
<name>A0A1R4GAL3_9MICO</name>
<comment type="subcellular location">
    <subcellularLocation>
        <location evidence="1">Membrane</location>
        <topology evidence="1">Lipid-anchor</topology>
    </subcellularLocation>
</comment>
<dbReference type="RefSeq" id="WP_086992485.1">
    <property type="nucleotide sequence ID" value="NZ_FUHU01000043.1"/>
</dbReference>
<evidence type="ECO:0000256" key="3">
    <source>
        <dbReference type="ARBA" id="ARBA00022729"/>
    </source>
</evidence>
<feature type="chain" id="PRO_5039713291" evidence="7">
    <location>
        <begin position="25"/>
        <end position="270"/>
    </location>
</feature>
<dbReference type="Proteomes" id="UP000195787">
    <property type="component" value="Unassembled WGS sequence"/>
</dbReference>
<comment type="similarity">
    <text evidence="2">Belongs to the NlpA lipoprotein family.</text>
</comment>
<evidence type="ECO:0000313" key="8">
    <source>
        <dbReference type="EMBL" id="SJM65290.1"/>
    </source>
</evidence>
<dbReference type="SUPFAM" id="SSF53850">
    <property type="entry name" value="Periplasmic binding protein-like II"/>
    <property type="match status" value="1"/>
</dbReference>
<sequence>MKLRLLAGATAITLAALTVGCATGGEEGADGTEGGVETLQVAVTVPPMSTLTEVAAEEIADGYEIEPVEVSDYVQPNVLLNNQEIDANFVQHEDFLEDYNEENGGNLVLVQPIYVVVVAFYSREYASIEELPDGASIVISNDSSNGGRALQMLADAGLITLDPEVEQYTATQQDIIENPHDFEITEVGLPQLNTAYEEADMVFNVPSYARQMDLRPYEDGLLVEDDTRFAVGLAVHKDDVDSPATQALIDAYTSDAVRAMLEEVEEPAAF</sequence>
<evidence type="ECO:0000256" key="2">
    <source>
        <dbReference type="ARBA" id="ARBA00008973"/>
    </source>
</evidence>
<dbReference type="Gene3D" id="3.40.190.10">
    <property type="entry name" value="Periplasmic binding protein-like II"/>
    <property type="match status" value="2"/>
</dbReference>
<evidence type="ECO:0000256" key="7">
    <source>
        <dbReference type="SAM" id="SignalP"/>
    </source>
</evidence>
<keyword evidence="9" id="KW-1185">Reference proteome</keyword>
<evidence type="ECO:0000256" key="1">
    <source>
        <dbReference type="ARBA" id="ARBA00004635"/>
    </source>
</evidence>
<dbReference type="Pfam" id="PF03180">
    <property type="entry name" value="Lipoprotein_9"/>
    <property type="match status" value="1"/>
</dbReference>
<reference evidence="8 9" key="1">
    <citation type="submission" date="2017-02" db="EMBL/GenBank/DDBJ databases">
        <authorList>
            <person name="Peterson S.W."/>
        </authorList>
    </citation>
    <scope>NUCLEOTIDE SEQUENCE [LARGE SCALE GENOMIC DNA]</scope>
    <source>
        <strain evidence="8 9">LMG 22410</strain>
    </source>
</reference>
<evidence type="ECO:0000256" key="5">
    <source>
        <dbReference type="ARBA" id="ARBA00023139"/>
    </source>
</evidence>
<evidence type="ECO:0000256" key="6">
    <source>
        <dbReference type="ARBA" id="ARBA00023288"/>
    </source>
</evidence>
<accession>A0A1R4GAL3</accession>
<keyword evidence="4" id="KW-0472">Membrane</keyword>
<keyword evidence="5" id="KW-0564">Palmitate</keyword>
<dbReference type="PROSITE" id="PS51257">
    <property type="entry name" value="PROKAR_LIPOPROTEIN"/>
    <property type="match status" value="1"/>
</dbReference>
<dbReference type="AlphaFoldDB" id="A0A1R4GAL3"/>
<protein>
    <submittedName>
        <fullName evidence="8">Methionine ABC transporter substrate-binding protein</fullName>
    </submittedName>
</protein>
<dbReference type="InterPro" id="IPR004872">
    <property type="entry name" value="Lipoprotein_NlpA"/>
</dbReference>
<gene>
    <name evidence="8" type="ORF">CZ674_10390</name>
</gene>
<evidence type="ECO:0000313" key="9">
    <source>
        <dbReference type="Proteomes" id="UP000195787"/>
    </source>
</evidence>
<dbReference type="EMBL" id="FUHU01000043">
    <property type="protein sequence ID" value="SJM65290.1"/>
    <property type="molecule type" value="Genomic_DNA"/>
</dbReference>
<dbReference type="PANTHER" id="PTHR30429">
    <property type="entry name" value="D-METHIONINE-BINDING LIPOPROTEIN METQ"/>
    <property type="match status" value="1"/>
</dbReference>
<dbReference type="GeneID" id="303173617"/>
<evidence type="ECO:0000256" key="4">
    <source>
        <dbReference type="ARBA" id="ARBA00023136"/>
    </source>
</evidence>